<dbReference type="Proteomes" id="UP001620514">
    <property type="component" value="Unassembled WGS sequence"/>
</dbReference>
<name>A0ABW8MTC5_9BURK</name>
<keyword evidence="3" id="KW-1185">Reference proteome</keyword>
<evidence type="ECO:0000313" key="2">
    <source>
        <dbReference type="EMBL" id="MFK4446977.1"/>
    </source>
</evidence>
<organism evidence="2 3">
    <name type="scientific">Caballeronia udeis</name>
    <dbReference type="NCBI Taxonomy" id="1232866"/>
    <lineage>
        <taxon>Bacteria</taxon>
        <taxon>Pseudomonadati</taxon>
        <taxon>Pseudomonadota</taxon>
        <taxon>Betaproteobacteria</taxon>
        <taxon>Burkholderiales</taxon>
        <taxon>Burkholderiaceae</taxon>
        <taxon>Caballeronia</taxon>
    </lineage>
</organism>
<evidence type="ECO:0000256" key="1">
    <source>
        <dbReference type="SAM" id="MobiDB-lite"/>
    </source>
</evidence>
<evidence type="ECO:0008006" key="4">
    <source>
        <dbReference type="Google" id="ProtNLM"/>
    </source>
</evidence>
<reference evidence="2 3" key="1">
    <citation type="submission" date="2024-11" db="EMBL/GenBank/DDBJ databases">
        <title>Using genomics to understand microbial adaptation to soil warming.</title>
        <authorList>
            <person name="Deangelis K.M. PhD."/>
        </authorList>
    </citation>
    <scope>NUCLEOTIDE SEQUENCE [LARGE SCALE GENOMIC DNA]</scope>
    <source>
        <strain evidence="2 3">GAS97</strain>
    </source>
</reference>
<sequence>MKKNEYCSAAIIVCQWWGVSMYRTGIRFSSAAMRFALLAVLASLSGCSFYNQPYPPPNVHQQGYDLQVVQVDDFGSLWDPKEAGNTLQALKEVPQNENLLVVIFIHGWHHNAAAGDENLLDFKETMAALRSAVDTPQRSAVREAQTGSSKLNLVGIYVGWRGKSLPLPLDYATMWWRKSAAERVGDGDISEFVERLDGIYLQRNATAEGKQPGQRPFMGLVTIGHSFGAQVLFRSISRALEYPLVQRAPCEAQILAPNANTSNRTMVQNPVDSLGDLNILVNPALEAYQFGRIDALYRQLAFSYTQTPQLVVFSADNDIPRQTYFPIGQAVNRPFRPGFRSADNDYQRALWATALGDLQQQQTHRLDLSTKPDSLSDSDYGGSQPGKTVREFDFSGETVFSGVKLEPLAPGVSGGPAATANSPVIVAVTHDKIIDGHNGIFEPVFRNFLVQYVAYIEGKRFLLRSGESVALRSAPGSQVQSAKPASSQQCNE</sequence>
<protein>
    <recommendedName>
        <fullName evidence="4">Alpha/beta hydrolase family protein</fullName>
    </recommendedName>
</protein>
<gene>
    <name evidence="2" type="ORF">ABH943_007009</name>
</gene>
<accession>A0ABW8MTC5</accession>
<dbReference type="EMBL" id="JBIYDN010000030">
    <property type="protein sequence ID" value="MFK4446977.1"/>
    <property type="molecule type" value="Genomic_DNA"/>
</dbReference>
<feature type="region of interest" description="Disordered" evidence="1">
    <location>
        <begin position="473"/>
        <end position="492"/>
    </location>
</feature>
<feature type="compositionally biased region" description="Polar residues" evidence="1">
    <location>
        <begin position="475"/>
        <end position="492"/>
    </location>
</feature>
<feature type="region of interest" description="Disordered" evidence="1">
    <location>
        <begin position="362"/>
        <end position="384"/>
    </location>
</feature>
<proteinExistence type="predicted"/>
<dbReference type="RefSeq" id="WP_404612245.1">
    <property type="nucleotide sequence ID" value="NZ_JBIYDN010000030.1"/>
</dbReference>
<evidence type="ECO:0000313" key="3">
    <source>
        <dbReference type="Proteomes" id="UP001620514"/>
    </source>
</evidence>
<comment type="caution">
    <text evidence="2">The sequence shown here is derived from an EMBL/GenBank/DDBJ whole genome shotgun (WGS) entry which is preliminary data.</text>
</comment>